<organism evidence="2 3">
    <name type="scientific">Acinetobacter cumulans</name>
    <dbReference type="NCBI Taxonomy" id="2136182"/>
    <lineage>
        <taxon>Bacteria</taxon>
        <taxon>Pseudomonadati</taxon>
        <taxon>Pseudomonadota</taxon>
        <taxon>Gammaproteobacteria</taxon>
        <taxon>Moraxellales</taxon>
        <taxon>Moraxellaceae</taxon>
        <taxon>Acinetobacter</taxon>
    </lineage>
</organism>
<feature type="chain" id="PRO_5017249167" evidence="1">
    <location>
        <begin position="26"/>
        <end position="252"/>
    </location>
</feature>
<dbReference type="EMBL" id="RAXZ01000013">
    <property type="protein sequence ID" value="RKG52116.1"/>
    <property type="molecule type" value="Genomic_DNA"/>
</dbReference>
<protein>
    <submittedName>
        <fullName evidence="2">Uncharacterized protein</fullName>
    </submittedName>
</protein>
<evidence type="ECO:0000256" key="1">
    <source>
        <dbReference type="SAM" id="SignalP"/>
    </source>
</evidence>
<feature type="signal peptide" evidence="1">
    <location>
        <begin position="1"/>
        <end position="25"/>
    </location>
</feature>
<dbReference type="Proteomes" id="UP000281084">
    <property type="component" value="Unassembled WGS sequence"/>
</dbReference>
<sequence length="252" mass="28114">MNIFEQKIFKIILIAILTFSNVACAKDIKDECDFNNNSQKLTCLKKKNQTLKMQLDLNKNAKINDFHVWSGNIEKKCEGKKVYTLGEGAALIREECYRNEYVNRLNFISSGKSELTKDKSVNDDGFLVTYLPYYSDDHINCLLSKNKKSCDKINLVAVNKLSKVYNFIDISSGSSVVFPETKSGVTLIAQPSSSESGGSVISLVSVNALGLTNKISLDASKNIIIDKNYRISFFKNGKIKTIAMNGNGEFDQ</sequence>
<reference evidence="2 3" key="1">
    <citation type="submission" date="2018-09" db="EMBL/GenBank/DDBJ databases">
        <title>The draft genome of Acinetobacter spp. strains.</title>
        <authorList>
            <person name="Qin J."/>
            <person name="Feng Y."/>
            <person name="Zong Z."/>
        </authorList>
    </citation>
    <scope>NUCLEOTIDE SEQUENCE [LARGE SCALE GENOMIC DNA]</scope>
    <source>
        <strain evidence="2 3">WCHAc060002</strain>
    </source>
</reference>
<dbReference type="RefSeq" id="WP_120367671.1">
    <property type="nucleotide sequence ID" value="NZ_RAXZ01000013.1"/>
</dbReference>
<name>A0A3A8G237_9GAMM</name>
<dbReference type="AlphaFoldDB" id="A0A3A8G237"/>
<keyword evidence="1" id="KW-0732">Signal</keyword>
<proteinExistence type="predicted"/>
<gene>
    <name evidence="2" type="ORF">D7V64_10510</name>
</gene>
<comment type="caution">
    <text evidence="2">The sequence shown here is derived from an EMBL/GenBank/DDBJ whole genome shotgun (WGS) entry which is preliminary data.</text>
</comment>
<accession>A0A3A8G237</accession>
<evidence type="ECO:0000313" key="3">
    <source>
        <dbReference type="Proteomes" id="UP000281084"/>
    </source>
</evidence>
<evidence type="ECO:0000313" key="2">
    <source>
        <dbReference type="EMBL" id="RKG52116.1"/>
    </source>
</evidence>